<dbReference type="SUPFAM" id="SSF55347">
    <property type="entry name" value="Glyceraldehyde-3-phosphate dehydrogenase-like, C-terminal domain"/>
    <property type="match status" value="1"/>
</dbReference>
<evidence type="ECO:0000313" key="5">
    <source>
        <dbReference type="EMBL" id="GLS87934.1"/>
    </source>
</evidence>
<evidence type="ECO:0000259" key="4">
    <source>
        <dbReference type="Pfam" id="PF22725"/>
    </source>
</evidence>
<dbReference type="InterPro" id="IPR055170">
    <property type="entry name" value="GFO_IDH_MocA-like_dom"/>
</dbReference>
<dbReference type="InterPro" id="IPR000683">
    <property type="entry name" value="Gfo/Idh/MocA-like_OxRdtase_N"/>
</dbReference>
<dbReference type="SUPFAM" id="SSF51735">
    <property type="entry name" value="NAD(P)-binding Rossmann-fold domains"/>
    <property type="match status" value="1"/>
</dbReference>
<feature type="domain" description="GFO/IDH/MocA-like oxidoreductase" evidence="4">
    <location>
        <begin position="132"/>
        <end position="250"/>
    </location>
</feature>
<evidence type="ECO:0000313" key="6">
    <source>
        <dbReference type="Proteomes" id="UP001157355"/>
    </source>
</evidence>
<dbReference type="Gene3D" id="3.30.360.10">
    <property type="entry name" value="Dihydrodipicolinate Reductase, domain 2"/>
    <property type="match status" value="1"/>
</dbReference>
<dbReference type="Gene3D" id="3.40.50.720">
    <property type="entry name" value="NAD(P)-binding Rossmann-like Domain"/>
    <property type="match status" value="1"/>
</dbReference>
<gene>
    <name evidence="5" type="ORF">GCM10010873_29080</name>
</gene>
<keyword evidence="6" id="KW-1185">Reference proteome</keyword>
<keyword evidence="2" id="KW-0560">Oxidoreductase</keyword>
<comment type="similarity">
    <text evidence="1">Belongs to the Gfo/Idh/MocA family.</text>
</comment>
<dbReference type="InterPro" id="IPR050984">
    <property type="entry name" value="Gfo/Idh/MocA_domain"/>
</dbReference>
<dbReference type="GO" id="GO:0000166">
    <property type="term" value="F:nucleotide binding"/>
    <property type="evidence" value="ECO:0007669"/>
    <property type="project" value="InterPro"/>
</dbReference>
<dbReference type="InterPro" id="IPR036291">
    <property type="entry name" value="NAD(P)-bd_dom_sf"/>
</dbReference>
<evidence type="ECO:0000256" key="1">
    <source>
        <dbReference type="ARBA" id="ARBA00010928"/>
    </source>
</evidence>
<dbReference type="EMBL" id="BSPP01000010">
    <property type="protein sequence ID" value="GLS87934.1"/>
    <property type="molecule type" value="Genomic_DNA"/>
</dbReference>
<dbReference type="PANTHER" id="PTHR22604:SF105">
    <property type="entry name" value="TRANS-1,2-DIHYDROBENZENE-1,2-DIOL DEHYDROGENASE"/>
    <property type="match status" value="1"/>
</dbReference>
<sequence length="329" mass="35730">MKPVRWGVLGAANFAKEQMAPAIHAAKGAELAALATSSPEKAAGFQAFCPSLKIHSTYEALLADPSIDAVYIPLPNHLHVEWTLKALAAGKHVLTEKPIALQASEIDQIIAARDASGLLAAEAYMIVHHPQWQLAKKWLEAGEIGQLRHVDAAFTFCLEDLTNIRNRPDAGGGSLRDIGVYTFGCARFTTGSEPVDISARLILENGVDTFAQVAGIMDGPHGRFTYGSMTSMRAYNRQTVVFQGDKGMIRLDGGPFNANYNDIAEIELHQNGNKVTTERFPTSSHYVLQVEAFGRSIREGVAYPCPLEFVKGTQAMMDTVYKVGVNISL</sequence>
<dbReference type="Proteomes" id="UP001157355">
    <property type="component" value="Unassembled WGS sequence"/>
</dbReference>
<dbReference type="RefSeq" id="WP_284326098.1">
    <property type="nucleotide sequence ID" value="NZ_BSPP01000010.1"/>
</dbReference>
<dbReference type="Pfam" id="PF01408">
    <property type="entry name" value="GFO_IDH_MocA"/>
    <property type="match status" value="1"/>
</dbReference>
<accession>A0AA37X2B9</accession>
<reference evidence="5 6" key="1">
    <citation type="journal article" date="2014" name="Int. J. Syst. Evol. Microbiol.">
        <title>Complete genome sequence of Corynebacterium casei LMG S-19264T (=DSM 44701T), isolated from a smear-ripened cheese.</title>
        <authorList>
            <consortium name="US DOE Joint Genome Institute (JGI-PGF)"/>
            <person name="Walter F."/>
            <person name="Albersmeier A."/>
            <person name="Kalinowski J."/>
            <person name="Ruckert C."/>
        </authorList>
    </citation>
    <scope>NUCLEOTIDE SEQUENCE [LARGE SCALE GENOMIC DNA]</scope>
    <source>
        <strain evidence="5 6">NBRC 111766</strain>
    </source>
</reference>
<evidence type="ECO:0000259" key="3">
    <source>
        <dbReference type="Pfam" id="PF01408"/>
    </source>
</evidence>
<dbReference type="AlphaFoldDB" id="A0AA37X2B9"/>
<feature type="domain" description="Gfo/Idh/MocA-like oxidoreductase N-terminal" evidence="3">
    <location>
        <begin position="4"/>
        <end position="118"/>
    </location>
</feature>
<protein>
    <submittedName>
        <fullName evidence="5">Oxidoreductase</fullName>
    </submittedName>
</protein>
<dbReference type="PANTHER" id="PTHR22604">
    <property type="entry name" value="OXIDOREDUCTASES"/>
    <property type="match status" value="1"/>
</dbReference>
<name>A0AA37X2B9_9RHOB</name>
<proteinExistence type="inferred from homology"/>
<dbReference type="GO" id="GO:0016491">
    <property type="term" value="F:oxidoreductase activity"/>
    <property type="evidence" value="ECO:0007669"/>
    <property type="project" value="UniProtKB-KW"/>
</dbReference>
<organism evidence="5 6">
    <name type="scientific">Cypionkella aquatica</name>
    <dbReference type="NCBI Taxonomy" id="1756042"/>
    <lineage>
        <taxon>Bacteria</taxon>
        <taxon>Pseudomonadati</taxon>
        <taxon>Pseudomonadota</taxon>
        <taxon>Alphaproteobacteria</taxon>
        <taxon>Rhodobacterales</taxon>
        <taxon>Paracoccaceae</taxon>
        <taxon>Cypionkella</taxon>
    </lineage>
</organism>
<comment type="caution">
    <text evidence="5">The sequence shown here is derived from an EMBL/GenBank/DDBJ whole genome shotgun (WGS) entry which is preliminary data.</text>
</comment>
<dbReference type="Pfam" id="PF22725">
    <property type="entry name" value="GFO_IDH_MocA_C3"/>
    <property type="match status" value="1"/>
</dbReference>
<evidence type="ECO:0000256" key="2">
    <source>
        <dbReference type="ARBA" id="ARBA00023002"/>
    </source>
</evidence>